<sequence>MKLIVAGATGFIGREVLYAALQHPAVTSVVSLSRRAVVDPRISNHEKWENILLEDFRDYHPDAIARMQGAVGCIWAIGGLLPKFSNYEDFRNANFVYPVATARKFAETLAPKPGSKGCFRFVYTSGALAERDQQKQLWTMRESRLIKGETETTLLNIASTTKDSFDTLIARPGFVLGKGDVKSFLLSFTGEAKTITVEDLASDLIDMAVHGADGFGGLNTADNVALVRRAKELR</sequence>
<dbReference type="PANTHER" id="PTHR14097">
    <property type="entry name" value="OXIDOREDUCTASE HTATIP2"/>
    <property type="match status" value="1"/>
</dbReference>
<protein>
    <recommendedName>
        <fullName evidence="3">NAD(P)-binding domain-containing protein</fullName>
    </recommendedName>
</protein>
<dbReference type="EMBL" id="KZ805532">
    <property type="protein sequence ID" value="PVH94493.1"/>
    <property type="molecule type" value="Genomic_DNA"/>
</dbReference>
<dbReference type="Gene3D" id="3.40.50.720">
    <property type="entry name" value="NAD(P)-binding Rossmann-like Domain"/>
    <property type="match status" value="1"/>
</dbReference>
<gene>
    <name evidence="1" type="ORF">DM02DRAFT_693001</name>
</gene>
<dbReference type="PANTHER" id="PTHR14097:SF9">
    <property type="entry name" value="EPIMERASE, PUTATIVE (AFU_ORTHOLOGUE AFUA_8G07320)-RELATED"/>
    <property type="match status" value="1"/>
</dbReference>
<reference evidence="1 2" key="1">
    <citation type="journal article" date="2018" name="Sci. Rep.">
        <title>Comparative genomics provides insights into the lifestyle and reveals functional heterogeneity of dark septate endophytic fungi.</title>
        <authorList>
            <person name="Knapp D.G."/>
            <person name="Nemeth J.B."/>
            <person name="Barry K."/>
            <person name="Hainaut M."/>
            <person name="Henrissat B."/>
            <person name="Johnson J."/>
            <person name="Kuo A."/>
            <person name="Lim J.H.P."/>
            <person name="Lipzen A."/>
            <person name="Nolan M."/>
            <person name="Ohm R.A."/>
            <person name="Tamas L."/>
            <person name="Grigoriev I.V."/>
            <person name="Spatafora J.W."/>
            <person name="Nagy L.G."/>
            <person name="Kovacs G.M."/>
        </authorList>
    </citation>
    <scope>NUCLEOTIDE SEQUENCE [LARGE SCALE GENOMIC DNA]</scope>
    <source>
        <strain evidence="1 2">DSE2036</strain>
    </source>
</reference>
<organism evidence="1 2">
    <name type="scientific">Periconia macrospinosa</name>
    <dbReference type="NCBI Taxonomy" id="97972"/>
    <lineage>
        <taxon>Eukaryota</taxon>
        <taxon>Fungi</taxon>
        <taxon>Dikarya</taxon>
        <taxon>Ascomycota</taxon>
        <taxon>Pezizomycotina</taxon>
        <taxon>Dothideomycetes</taxon>
        <taxon>Pleosporomycetidae</taxon>
        <taxon>Pleosporales</taxon>
        <taxon>Massarineae</taxon>
        <taxon>Periconiaceae</taxon>
        <taxon>Periconia</taxon>
    </lineage>
</organism>
<dbReference type="Proteomes" id="UP000244855">
    <property type="component" value="Unassembled WGS sequence"/>
</dbReference>
<keyword evidence="2" id="KW-1185">Reference proteome</keyword>
<evidence type="ECO:0000313" key="1">
    <source>
        <dbReference type="EMBL" id="PVH94493.1"/>
    </source>
</evidence>
<evidence type="ECO:0008006" key="3">
    <source>
        <dbReference type="Google" id="ProtNLM"/>
    </source>
</evidence>
<evidence type="ECO:0000313" key="2">
    <source>
        <dbReference type="Proteomes" id="UP000244855"/>
    </source>
</evidence>
<dbReference type="AlphaFoldDB" id="A0A2V1DAC3"/>
<name>A0A2V1DAC3_9PLEO</name>
<dbReference type="OrthoDB" id="3535423at2759"/>
<dbReference type="SUPFAM" id="SSF51735">
    <property type="entry name" value="NAD(P)-binding Rossmann-fold domains"/>
    <property type="match status" value="1"/>
</dbReference>
<proteinExistence type="predicted"/>
<accession>A0A2V1DAC3</accession>
<dbReference type="InterPro" id="IPR036291">
    <property type="entry name" value="NAD(P)-bd_dom_sf"/>
</dbReference>